<dbReference type="PANTHER" id="PTHR23219:SF8">
    <property type="entry name" value="TYROSINE-PROTEIN PHOSPHATASE DOMAIN-CONTAINING PROTEIN"/>
    <property type="match status" value="1"/>
</dbReference>
<accession>G0NUA1</accession>
<dbReference type="STRING" id="135651.G0NUA1"/>
<proteinExistence type="predicted"/>
<evidence type="ECO:0000313" key="5">
    <source>
        <dbReference type="Proteomes" id="UP000008068"/>
    </source>
</evidence>
<feature type="compositionally biased region" description="Basic residues" evidence="1">
    <location>
        <begin position="72"/>
        <end position="87"/>
    </location>
</feature>
<dbReference type="eggNOG" id="KOG0789">
    <property type="taxonomic scope" value="Eukaryota"/>
</dbReference>
<evidence type="ECO:0008006" key="6">
    <source>
        <dbReference type="Google" id="ProtNLM"/>
    </source>
</evidence>
<dbReference type="InParanoid" id="G0NUA1"/>
<keyword evidence="5" id="KW-1185">Reference proteome</keyword>
<dbReference type="Pfam" id="PF00102">
    <property type="entry name" value="Y_phosphatase"/>
    <property type="match status" value="1"/>
</dbReference>
<feature type="domain" description="Tyrosine specific protein phosphatases" evidence="3">
    <location>
        <begin position="384"/>
        <end position="456"/>
    </location>
</feature>
<dbReference type="CDD" id="cd00047">
    <property type="entry name" value="PTPc"/>
    <property type="match status" value="1"/>
</dbReference>
<dbReference type="OrthoDB" id="5869621at2759"/>
<dbReference type="Gene3D" id="3.90.190.10">
    <property type="entry name" value="Protein tyrosine phosphatase superfamily"/>
    <property type="match status" value="1"/>
</dbReference>
<dbReference type="AlphaFoldDB" id="G0NUA1"/>
<dbReference type="GO" id="GO:0004725">
    <property type="term" value="F:protein tyrosine phosphatase activity"/>
    <property type="evidence" value="ECO:0007669"/>
    <property type="project" value="InterPro"/>
</dbReference>
<feature type="domain" description="Tyrosine-protein phosphatase" evidence="2">
    <location>
        <begin position="214"/>
        <end position="465"/>
    </location>
</feature>
<sequence>MGLLPFVNTKKSKNTKKTARKTKKGGASEATKEENPDKPHEKPEKKKGAATKKRGDNRGSKEQQPSTAAPSVKHRKEKPSKNKKKKHGTVETTVEEGQGQQTLNAASIPAAPESPATVPPGQPGLITVGTEDENTTTVKAPQAALVTPPAVDPCMTPEPSSLKPKVVAAPHDKSIKAVAANSALTPNSTVSQADKWPAEETAKAWLDKVSFEKTKQEFDKIQAMAVVNVANECKKWKANGKLNQSADDYPALDANLATVENVYVNMSKIELPPTLRSMFIGQIPVKGNEESFWKVIFDKRITSMQIIALPGEPIDFFPTQSGVHVYHGTMFVNNRRVETVNEDVHRFAIEVLPDGCSNSIICNITIIRNWNIDSVHAKQAIVIKECIDLINFLVAQSKDDNAIVVSKHGAGRAGYLVALAVAIQSMDKKTEPSIYDIVKGIRAQRPKAVESVTQYASIYTSMFYYIKKKIARTDGGSVDKKTIAESTDPICKKSITLTTLFANALIAEVNAGGGRSTMTMLK</sequence>
<dbReference type="PROSITE" id="PS50056">
    <property type="entry name" value="TYR_PHOSPHATASE_2"/>
    <property type="match status" value="1"/>
</dbReference>
<evidence type="ECO:0000313" key="4">
    <source>
        <dbReference type="EMBL" id="EGT37729.1"/>
    </source>
</evidence>
<dbReference type="InterPro" id="IPR000387">
    <property type="entry name" value="Tyr_Pase_dom"/>
</dbReference>
<dbReference type="SMART" id="SM00194">
    <property type="entry name" value="PTPc"/>
    <property type="match status" value="1"/>
</dbReference>
<name>G0NUA1_CAEBE</name>
<reference evidence="5" key="1">
    <citation type="submission" date="2011-07" db="EMBL/GenBank/DDBJ databases">
        <authorList>
            <consortium name="Caenorhabditis brenneri Sequencing and Analysis Consortium"/>
            <person name="Wilson R.K."/>
        </authorList>
    </citation>
    <scope>NUCLEOTIDE SEQUENCE [LARGE SCALE GENOMIC DNA]</scope>
    <source>
        <strain evidence="5">PB2801</strain>
    </source>
</reference>
<dbReference type="PROSITE" id="PS50055">
    <property type="entry name" value="TYR_PHOSPHATASE_PTP"/>
    <property type="match status" value="1"/>
</dbReference>
<dbReference type="InterPro" id="IPR003595">
    <property type="entry name" value="Tyr_Pase_cat"/>
</dbReference>
<evidence type="ECO:0000259" key="2">
    <source>
        <dbReference type="PROSITE" id="PS50055"/>
    </source>
</evidence>
<dbReference type="InterPro" id="IPR029021">
    <property type="entry name" value="Prot-tyrosine_phosphatase-like"/>
</dbReference>
<evidence type="ECO:0000259" key="3">
    <source>
        <dbReference type="PROSITE" id="PS50056"/>
    </source>
</evidence>
<protein>
    <recommendedName>
        <fullName evidence="6">Tyrosine-protein phosphatase domain-containing protein</fullName>
    </recommendedName>
</protein>
<dbReference type="SMART" id="SM00404">
    <property type="entry name" value="PTPc_motif"/>
    <property type="match status" value="1"/>
</dbReference>
<dbReference type="OMA" id="PTICEED"/>
<evidence type="ECO:0000256" key="1">
    <source>
        <dbReference type="SAM" id="MobiDB-lite"/>
    </source>
</evidence>
<feature type="compositionally biased region" description="Low complexity" evidence="1">
    <location>
        <begin position="105"/>
        <end position="116"/>
    </location>
</feature>
<dbReference type="Proteomes" id="UP000008068">
    <property type="component" value="Unassembled WGS sequence"/>
</dbReference>
<feature type="compositionally biased region" description="Basic residues" evidence="1">
    <location>
        <begin position="10"/>
        <end position="24"/>
    </location>
</feature>
<gene>
    <name evidence="4" type="ORF">CAEBREN_00818</name>
</gene>
<dbReference type="EMBL" id="GL379948">
    <property type="protein sequence ID" value="EGT37729.1"/>
    <property type="molecule type" value="Genomic_DNA"/>
</dbReference>
<dbReference type="FunCoup" id="G0NUA1">
    <property type="interactions" value="800"/>
</dbReference>
<feature type="compositionally biased region" description="Basic and acidic residues" evidence="1">
    <location>
        <begin position="30"/>
        <end position="61"/>
    </location>
</feature>
<dbReference type="HOGENOM" id="CLU_039665_0_0_1"/>
<dbReference type="PANTHER" id="PTHR23219">
    <property type="entry name" value="TYROSINE-PROTEIN PHOSPHATASE C15H7.3-RELATED"/>
    <property type="match status" value="1"/>
</dbReference>
<dbReference type="SUPFAM" id="SSF52799">
    <property type="entry name" value="(Phosphotyrosine protein) phosphatases II"/>
    <property type="match status" value="1"/>
</dbReference>
<feature type="region of interest" description="Disordered" evidence="1">
    <location>
        <begin position="1"/>
        <end position="129"/>
    </location>
</feature>
<dbReference type="InterPro" id="IPR000242">
    <property type="entry name" value="PTP_cat"/>
</dbReference>
<organism evidence="5">
    <name type="scientific">Caenorhabditis brenneri</name>
    <name type="common">Nematode worm</name>
    <dbReference type="NCBI Taxonomy" id="135651"/>
    <lineage>
        <taxon>Eukaryota</taxon>
        <taxon>Metazoa</taxon>
        <taxon>Ecdysozoa</taxon>
        <taxon>Nematoda</taxon>
        <taxon>Chromadorea</taxon>
        <taxon>Rhabditida</taxon>
        <taxon>Rhabditina</taxon>
        <taxon>Rhabditomorpha</taxon>
        <taxon>Rhabditoidea</taxon>
        <taxon>Rhabditidae</taxon>
        <taxon>Peloderinae</taxon>
        <taxon>Caenorhabditis</taxon>
    </lineage>
</organism>